<dbReference type="PROSITE" id="PS51257">
    <property type="entry name" value="PROKAR_LIPOPROTEIN"/>
    <property type="match status" value="1"/>
</dbReference>
<gene>
    <name evidence="2" type="ORF">IDJ77_14840</name>
</gene>
<dbReference type="Pfam" id="PF01436">
    <property type="entry name" value="NHL"/>
    <property type="match status" value="1"/>
</dbReference>
<sequence>MNTKPTITGQVAPAGLKAIAVITFSLITLQACQKAERVTPNKIDKSAISLSALSEPSASSLYEVSTFFQGYPALDNLFRLCKSADNTLYATSAATNKVYKISTTAVVSDLTTFPAGSNLIGVKAGAEGSVYVAVYNANQIVKVDRLGHKTPVPVSIGLNKPSDVAIGPDSTLYIADEGNNRIVKVTKSGVATILAGKTGIKGTADGKGGNARFVRITNIRFAADNNVYVLDADPLSNISGKSLRKITSDGTVSTFFKVTKIGNQTSIIDFAPAKKDKNFDPVMKENFFLITTNFRNDGVIEYKISHLSSGKIETTIVPYNHGEYKDGPADEAVLAAPSGIAIVYNGIYLTDANSAIRKVSRKL</sequence>
<dbReference type="PANTHER" id="PTHR13833:SF71">
    <property type="entry name" value="NHL DOMAIN-CONTAINING PROTEIN"/>
    <property type="match status" value="1"/>
</dbReference>
<dbReference type="EMBL" id="JACWMY010000007">
    <property type="protein sequence ID" value="MBD1365096.1"/>
    <property type="molecule type" value="Genomic_DNA"/>
</dbReference>
<evidence type="ECO:0008006" key="4">
    <source>
        <dbReference type="Google" id="ProtNLM"/>
    </source>
</evidence>
<keyword evidence="3" id="KW-1185">Reference proteome</keyword>
<dbReference type="PANTHER" id="PTHR13833">
    <property type="match status" value="1"/>
</dbReference>
<dbReference type="RefSeq" id="WP_191189757.1">
    <property type="nucleotide sequence ID" value="NZ_JACWMY010000007.1"/>
</dbReference>
<protein>
    <recommendedName>
        <fullName evidence="4">DNA-binding beta-propeller fold protein YncE</fullName>
    </recommendedName>
</protein>
<comment type="caution">
    <text evidence="2">The sequence shown here is derived from an EMBL/GenBank/DDBJ whole genome shotgun (WGS) entry which is preliminary data.</text>
</comment>
<dbReference type="InterPro" id="IPR011042">
    <property type="entry name" value="6-blade_b-propeller_TolB-like"/>
</dbReference>
<accession>A0ABR7WS14</accession>
<organism evidence="2 3">
    <name type="scientific">Mucilaginibacter pankratovii</name>
    <dbReference type="NCBI Taxonomy" id="2772110"/>
    <lineage>
        <taxon>Bacteria</taxon>
        <taxon>Pseudomonadati</taxon>
        <taxon>Bacteroidota</taxon>
        <taxon>Sphingobacteriia</taxon>
        <taxon>Sphingobacteriales</taxon>
        <taxon>Sphingobacteriaceae</taxon>
        <taxon>Mucilaginibacter</taxon>
    </lineage>
</organism>
<reference evidence="2 3" key="1">
    <citation type="submission" date="2020-09" db="EMBL/GenBank/DDBJ databases">
        <title>Novel species of Mucilaginibacter isolated from a glacier on the Tibetan Plateau.</title>
        <authorList>
            <person name="Liu Q."/>
            <person name="Xin Y.-H."/>
        </authorList>
    </citation>
    <scope>NUCLEOTIDE SEQUENCE [LARGE SCALE GENOMIC DNA]</scope>
    <source>
        <strain evidence="2 3">ZT4R22</strain>
    </source>
</reference>
<name>A0ABR7WS14_9SPHI</name>
<evidence type="ECO:0000256" key="1">
    <source>
        <dbReference type="ARBA" id="ARBA00022737"/>
    </source>
</evidence>
<dbReference type="Proteomes" id="UP000606600">
    <property type="component" value="Unassembled WGS sequence"/>
</dbReference>
<proteinExistence type="predicted"/>
<dbReference type="SUPFAM" id="SSF101898">
    <property type="entry name" value="NHL repeat"/>
    <property type="match status" value="1"/>
</dbReference>
<evidence type="ECO:0000313" key="3">
    <source>
        <dbReference type="Proteomes" id="UP000606600"/>
    </source>
</evidence>
<dbReference type="InterPro" id="IPR001258">
    <property type="entry name" value="NHL_repeat"/>
</dbReference>
<keyword evidence="1" id="KW-0677">Repeat</keyword>
<dbReference type="Gene3D" id="2.120.10.30">
    <property type="entry name" value="TolB, C-terminal domain"/>
    <property type="match status" value="2"/>
</dbReference>
<evidence type="ECO:0000313" key="2">
    <source>
        <dbReference type="EMBL" id="MBD1365096.1"/>
    </source>
</evidence>